<protein>
    <submittedName>
        <fullName evidence="1">Aminotransferase class IV</fullName>
    </submittedName>
</protein>
<keyword evidence="2" id="KW-1185">Reference proteome</keyword>
<dbReference type="InterPro" id="IPR036038">
    <property type="entry name" value="Aminotransferase-like"/>
</dbReference>
<name>A0AA42C5W7_9BACT</name>
<dbReference type="Proteomes" id="UP001163821">
    <property type="component" value="Unassembled WGS sequence"/>
</dbReference>
<comment type="caution">
    <text evidence="1">The sequence shown here is derived from an EMBL/GenBank/DDBJ whole genome shotgun (WGS) entry which is preliminary data.</text>
</comment>
<dbReference type="GO" id="GO:0008483">
    <property type="term" value="F:transaminase activity"/>
    <property type="evidence" value="ECO:0007669"/>
    <property type="project" value="UniProtKB-KW"/>
</dbReference>
<organism evidence="1 2">
    <name type="scientific">Gaoshiqia sediminis</name>
    <dbReference type="NCBI Taxonomy" id="2986998"/>
    <lineage>
        <taxon>Bacteria</taxon>
        <taxon>Pseudomonadati</taxon>
        <taxon>Bacteroidota</taxon>
        <taxon>Bacteroidia</taxon>
        <taxon>Marinilabiliales</taxon>
        <taxon>Prolixibacteraceae</taxon>
        <taxon>Gaoshiqia</taxon>
    </lineage>
</organism>
<dbReference type="EMBL" id="JAPAAF010000004">
    <property type="protein sequence ID" value="MCW0481954.1"/>
    <property type="molecule type" value="Genomic_DNA"/>
</dbReference>
<proteinExistence type="predicted"/>
<dbReference type="Gene3D" id="3.20.10.10">
    <property type="entry name" value="D-amino Acid Aminotransferase, subunit A, domain 2"/>
    <property type="match status" value="1"/>
</dbReference>
<dbReference type="Gene3D" id="3.30.470.10">
    <property type="match status" value="1"/>
</dbReference>
<dbReference type="SUPFAM" id="SSF56752">
    <property type="entry name" value="D-aminoacid aminotransferase-like PLP-dependent enzymes"/>
    <property type="match status" value="1"/>
</dbReference>
<dbReference type="Pfam" id="PF01063">
    <property type="entry name" value="Aminotran_4"/>
    <property type="match status" value="1"/>
</dbReference>
<dbReference type="RefSeq" id="WP_282590563.1">
    <property type="nucleotide sequence ID" value="NZ_JAPAAF010000004.1"/>
</dbReference>
<dbReference type="AlphaFoldDB" id="A0AA42C5W7"/>
<reference evidence="1" key="1">
    <citation type="submission" date="2022-10" db="EMBL/GenBank/DDBJ databases">
        <title>Gaoshiqiia sediminis gen. nov., sp. nov., isolated from coastal sediment.</title>
        <authorList>
            <person name="Yu W.X."/>
            <person name="Mu D.S."/>
            <person name="Du J.Z."/>
            <person name="Liang Y.Q."/>
        </authorList>
    </citation>
    <scope>NUCLEOTIDE SEQUENCE</scope>
    <source>
        <strain evidence="1">A06</strain>
    </source>
</reference>
<dbReference type="InterPro" id="IPR043132">
    <property type="entry name" value="BCAT-like_C"/>
</dbReference>
<sequence>MCQLLETIKLEHGLFWNLDYHSRRLNAARAELFDLFEPIDLTNSLLVPAGCQTGLYRCRVSYSREIESVEFIPQHPREFSALKVIEANDLDYHLKFADRNELNKLLDQRENADEVIVLQHGLVTDCTIANLVFYDGRHWLTPDTPLLKGTQRQRLLDLGLIFETRITATNLHQYEKVGLINAFFDLNNMPIIKKENIF</sequence>
<evidence type="ECO:0000313" key="2">
    <source>
        <dbReference type="Proteomes" id="UP001163821"/>
    </source>
</evidence>
<accession>A0AA42C5W7</accession>
<dbReference type="InterPro" id="IPR001544">
    <property type="entry name" value="Aminotrans_IV"/>
</dbReference>
<dbReference type="InterPro" id="IPR043131">
    <property type="entry name" value="BCAT-like_N"/>
</dbReference>
<keyword evidence="1" id="KW-0808">Transferase</keyword>
<evidence type="ECO:0000313" key="1">
    <source>
        <dbReference type="EMBL" id="MCW0481954.1"/>
    </source>
</evidence>
<keyword evidence="1" id="KW-0032">Aminotransferase</keyword>
<gene>
    <name evidence="1" type="ORF">N2K84_04370</name>
</gene>